<dbReference type="AlphaFoldDB" id="A0A447QPU6"/>
<dbReference type="InterPro" id="IPR058163">
    <property type="entry name" value="LysR-type_TF_proteobact-type"/>
</dbReference>
<evidence type="ECO:0000313" key="3">
    <source>
        <dbReference type="EMBL" id="VEA72013.1"/>
    </source>
</evidence>
<feature type="domain" description="LysR substrate-binding" evidence="2">
    <location>
        <begin position="13"/>
        <end position="216"/>
    </location>
</feature>
<dbReference type="PANTHER" id="PTHR30537">
    <property type="entry name" value="HTH-TYPE TRANSCRIPTIONAL REGULATOR"/>
    <property type="match status" value="1"/>
</dbReference>
<dbReference type="EMBL" id="LR134155">
    <property type="protein sequence ID" value="VEA72013.1"/>
    <property type="molecule type" value="Genomic_DNA"/>
</dbReference>
<dbReference type="GO" id="GO:0043565">
    <property type="term" value="F:sequence-specific DNA binding"/>
    <property type="evidence" value="ECO:0007669"/>
    <property type="project" value="TreeGrafter"/>
</dbReference>
<dbReference type="GO" id="GO:0006351">
    <property type="term" value="P:DNA-templated transcription"/>
    <property type="evidence" value="ECO:0007669"/>
    <property type="project" value="TreeGrafter"/>
</dbReference>
<gene>
    <name evidence="3" type="primary">dmlR_13</name>
    <name evidence="3" type="ORF">NCTC9419_03603</name>
</gene>
<evidence type="ECO:0000259" key="2">
    <source>
        <dbReference type="Pfam" id="PF03466"/>
    </source>
</evidence>
<proteinExistence type="inferred from homology"/>
<dbReference type="Pfam" id="PF03466">
    <property type="entry name" value="LysR_substrate"/>
    <property type="match status" value="1"/>
</dbReference>
<evidence type="ECO:0000313" key="4">
    <source>
        <dbReference type="Proteomes" id="UP000271603"/>
    </source>
</evidence>
<dbReference type="PANTHER" id="PTHR30537:SF20">
    <property type="entry name" value="TRANSCRIPTIONAL REGULATORY PROTEIN"/>
    <property type="match status" value="1"/>
</dbReference>
<dbReference type="Proteomes" id="UP000271603">
    <property type="component" value="Chromosome"/>
</dbReference>
<dbReference type="InterPro" id="IPR005119">
    <property type="entry name" value="LysR_subst-bd"/>
</dbReference>
<dbReference type="Gene3D" id="3.40.190.10">
    <property type="entry name" value="Periplasmic binding protein-like II"/>
    <property type="match status" value="2"/>
</dbReference>
<dbReference type="GO" id="GO:0003700">
    <property type="term" value="F:DNA-binding transcription factor activity"/>
    <property type="evidence" value="ECO:0007669"/>
    <property type="project" value="TreeGrafter"/>
</dbReference>
<reference evidence="3 4" key="1">
    <citation type="submission" date="2018-12" db="EMBL/GenBank/DDBJ databases">
        <authorList>
            <consortium name="Pathogen Informatics"/>
        </authorList>
    </citation>
    <scope>NUCLEOTIDE SEQUENCE [LARGE SCALE GENOMIC DNA]</scope>
    <source>
        <strain evidence="3 4">NCTC9419</strain>
    </source>
</reference>
<organism evidence="3 4">
    <name type="scientific">Serratia rubidaea</name>
    <name type="common">Serratia marinorubra</name>
    <dbReference type="NCBI Taxonomy" id="61652"/>
    <lineage>
        <taxon>Bacteria</taxon>
        <taxon>Pseudomonadati</taxon>
        <taxon>Pseudomonadota</taxon>
        <taxon>Gammaproteobacteria</taxon>
        <taxon>Enterobacterales</taxon>
        <taxon>Yersiniaceae</taxon>
        <taxon>Serratia</taxon>
    </lineage>
</organism>
<protein>
    <submittedName>
        <fullName evidence="3">D-malate degradation protein R</fullName>
    </submittedName>
</protein>
<evidence type="ECO:0000256" key="1">
    <source>
        <dbReference type="ARBA" id="ARBA00009437"/>
    </source>
</evidence>
<dbReference type="STRING" id="61652.AXX16_4230"/>
<dbReference type="FunFam" id="3.40.190.10:FF:000126">
    <property type="entry name" value="Transcriptional regulator, LysR family"/>
    <property type="match status" value="1"/>
</dbReference>
<accession>A0A447QPU6</accession>
<comment type="similarity">
    <text evidence="1">Belongs to the LysR transcriptional regulatory family.</text>
</comment>
<sequence>MAAAENALMESRQRPQGLLRVDAATPVVLHVLAPLVAEFRTLYPEMSLSLVSSETFINLIERKVDIAIRVGELTDSSLKARKLMNSYRKVLASPDYLAKHGTPTTVEELRQHCCIGFNDLVALNRWPLSCADGRQLEIEPGLTSNSGETHRHLCLYGNGIACLSDFMSDEDVRRGDLVPILTEQTLPLAMPINAVYYSDSAVSNRLRSFIDFLSARLGSAQP</sequence>
<name>A0A447QPU6_SERRU</name>
<dbReference type="SUPFAM" id="SSF53850">
    <property type="entry name" value="Periplasmic binding protein-like II"/>
    <property type="match status" value="1"/>
</dbReference>